<reference evidence="1" key="1">
    <citation type="journal article" date="2014" name="Front. Microbiol.">
        <title>High frequency of phylogenetically diverse reductive dehalogenase-homologous genes in deep subseafloor sedimentary metagenomes.</title>
        <authorList>
            <person name="Kawai M."/>
            <person name="Futagami T."/>
            <person name="Toyoda A."/>
            <person name="Takaki Y."/>
            <person name="Nishi S."/>
            <person name="Hori S."/>
            <person name="Arai W."/>
            <person name="Tsubouchi T."/>
            <person name="Morono Y."/>
            <person name="Uchiyama I."/>
            <person name="Ito T."/>
            <person name="Fujiyama A."/>
            <person name="Inagaki F."/>
            <person name="Takami H."/>
        </authorList>
    </citation>
    <scope>NUCLEOTIDE SEQUENCE</scope>
    <source>
        <strain evidence="1">Expedition CK06-06</strain>
    </source>
</reference>
<evidence type="ECO:0000313" key="1">
    <source>
        <dbReference type="EMBL" id="GAG37679.1"/>
    </source>
</evidence>
<accession>X0X372</accession>
<proteinExistence type="predicted"/>
<organism evidence="1">
    <name type="scientific">marine sediment metagenome</name>
    <dbReference type="NCBI Taxonomy" id="412755"/>
    <lineage>
        <taxon>unclassified sequences</taxon>
        <taxon>metagenomes</taxon>
        <taxon>ecological metagenomes</taxon>
    </lineage>
</organism>
<gene>
    <name evidence="1" type="ORF">S01H1_67321</name>
</gene>
<comment type="caution">
    <text evidence="1">The sequence shown here is derived from an EMBL/GenBank/DDBJ whole genome shotgun (WGS) entry which is preliminary data.</text>
</comment>
<sequence length="241" mass="26127">MPLQNELHNRLINATTSGNEVDVNIKNATLDVVVTNDSIDVAIQDQTTDRISLFLAQILGLVVSMTGTAKDVETFNVVTDGVVPAAGNYLCLQEDGKITQEEITNVVSVAGNEYTITIAVPLDYDYTTNGSCSIQNVDMNKDTEGTELAFMVGPKDDFKWDINRIMVAMVLATAGDDGLFGNIAALATSQYFRKEDSSNSQNLFTVKENADFALEGYDVSYTIRSSGGGEFGMRSRITFNG</sequence>
<dbReference type="AlphaFoldDB" id="X0X372"/>
<name>X0X372_9ZZZZ</name>
<protein>
    <submittedName>
        <fullName evidence="1">Uncharacterized protein</fullName>
    </submittedName>
</protein>
<feature type="non-terminal residue" evidence="1">
    <location>
        <position position="241"/>
    </location>
</feature>
<dbReference type="EMBL" id="BARS01044578">
    <property type="protein sequence ID" value="GAG37679.1"/>
    <property type="molecule type" value="Genomic_DNA"/>
</dbReference>